<reference evidence="6 7" key="1">
    <citation type="submission" date="2019-06" db="EMBL/GenBank/DDBJ databases">
        <title>A chromosomal-level reference genome of Carpinus fangiana (Coryloideae, Betulaceae).</title>
        <authorList>
            <person name="Yang X."/>
            <person name="Wang Z."/>
            <person name="Zhang L."/>
            <person name="Hao G."/>
            <person name="Liu J."/>
            <person name="Yang Y."/>
        </authorList>
    </citation>
    <scope>NUCLEOTIDE SEQUENCE [LARGE SCALE GENOMIC DNA]</scope>
    <source>
        <strain evidence="6">Cfa_2016G</strain>
        <tissue evidence="6">Leaf</tissue>
    </source>
</reference>
<dbReference type="GO" id="GO:0005737">
    <property type="term" value="C:cytoplasm"/>
    <property type="evidence" value="ECO:0007669"/>
    <property type="project" value="TreeGrafter"/>
</dbReference>
<dbReference type="GO" id="GO:0003729">
    <property type="term" value="F:mRNA binding"/>
    <property type="evidence" value="ECO:0007669"/>
    <property type="project" value="TreeGrafter"/>
</dbReference>
<dbReference type="Proteomes" id="UP000327013">
    <property type="component" value="Chromosome 8"/>
</dbReference>
<evidence type="ECO:0000256" key="4">
    <source>
        <dbReference type="PROSITE-ProRule" id="PRU00322"/>
    </source>
</evidence>
<keyword evidence="2 4" id="KW-0863">Zinc-finger</keyword>
<dbReference type="OrthoDB" id="448399at2759"/>
<feature type="domain" description="RanBP2-type" evidence="5">
    <location>
        <begin position="297"/>
        <end position="326"/>
    </location>
</feature>
<gene>
    <name evidence="6" type="ORF">FH972_019654</name>
</gene>
<dbReference type="PANTHER" id="PTHR23111:SF40">
    <property type="entry name" value="RNA-BINDING PROTEIN INVOLVED IN HETEROCHROMATIN ASSEMBLY-RELATED"/>
    <property type="match status" value="1"/>
</dbReference>
<evidence type="ECO:0000313" key="6">
    <source>
        <dbReference type="EMBL" id="KAE8124803.1"/>
    </source>
</evidence>
<feature type="domain" description="RanBP2-type" evidence="5">
    <location>
        <begin position="336"/>
        <end position="365"/>
    </location>
</feature>
<evidence type="ECO:0000256" key="1">
    <source>
        <dbReference type="ARBA" id="ARBA00022723"/>
    </source>
</evidence>
<accession>A0A5N6RUB5</accession>
<dbReference type="InterPro" id="IPR001876">
    <property type="entry name" value="Znf_RanBP2"/>
</dbReference>
<dbReference type="PROSITE" id="PS01358">
    <property type="entry name" value="ZF_RANBP2_1"/>
    <property type="match status" value="2"/>
</dbReference>
<evidence type="ECO:0000256" key="2">
    <source>
        <dbReference type="ARBA" id="ARBA00022771"/>
    </source>
</evidence>
<dbReference type="InterPro" id="IPR036443">
    <property type="entry name" value="Znf_RanBP2_sf"/>
</dbReference>
<feature type="domain" description="RanBP2-type" evidence="5">
    <location>
        <begin position="369"/>
        <end position="398"/>
    </location>
</feature>
<dbReference type="GO" id="GO:0008270">
    <property type="term" value="F:zinc ion binding"/>
    <property type="evidence" value="ECO:0007669"/>
    <property type="project" value="UniProtKB-KW"/>
</dbReference>
<evidence type="ECO:0000259" key="5">
    <source>
        <dbReference type="PROSITE" id="PS50199"/>
    </source>
</evidence>
<keyword evidence="7" id="KW-1185">Reference proteome</keyword>
<dbReference type="SMART" id="SM00547">
    <property type="entry name" value="ZnF_RBZ"/>
    <property type="match status" value="4"/>
</dbReference>
<dbReference type="PANTHER" id="PTHR23111">
    <property type="entry name" value="ZINC FINGER PROTEIN"/>
    <property type="match status" value="1"/>
</dbReference>
<keyword evidence="3" id="KW-0862">Zinc</keyword>
<name>A0A5N6RUB5_9ROSI</name>
<dbReference type="EMBL" id="CM017328">
    <property type="protein sequence ID" value="KAE8124803.1"/>
    <property type="molecule type" value="Genomic_DNA"/>
</dbReference>
<keyword evidence="1" id="KW-0479">Metal-binding</keyword>
<sequence>MLKFIHFLRTPTPISPLLFRKPFSPKPLRFLRYSSSAAVDTLTADAAETLCASHPWPEWVNFVDRLKSKGYFVESPPEANHEGDAESAYNDMNLVKDACFSFARDRYDVFKSLSTEDIQTVVEGGCPNLLRKAVNSAKRLRAYVRLDEGDVCSTCTLRGSCDRAYVILKENDAAARTVDIVRILLFYALDPLVISGGEKPPGRDIIESSARKLFSELIALSETSPDPVLPKPAVKGPKRKEDHIKFMDDKLSQDVEMKRGDWMCPKCNFMNFARNLQCRKCNEYGPKGVGLGGVEMKKGDWTCPECNFMNFSRNIRCLECKAEGPKRVSVDEAEMKKGDWTCPQCGFMNFASNRKCLRCPELRPKRELRPGDWECLSCGFLNYSRNMECLKCKGERPKETVASEYKDQLWKQPRY</sequence>
<dbReference type="AlphaFoldDB" id="A0A5N6RUB5"/>
<feature type="domain" description="RanBP2-type" evidence="5">
    <location>
        <begin position="258"/>
        <end position="287"/>
    </location>
</feature>
<protein>
    <recommendedName>
        <fullName evidence="5">RanBP2-type domain-containing protein</fullName>
    </recommendedName>
</protein>
<organism evidence="6 7">
    <name type="scientific">Carpinus fangiana</name>
    <dbReference type="NCBI Taxonomy" id="176857"/>
    <lineage>
        <taxon>Eukaryota</taxon>
        <taxon>Viridiplantae</taxon>
        <taxon>Streptophyta</taxon>
        <taxon>Embryophyta</taxon>
        <taxon>Tracheophyta</taxon>
        <taxon>Spermatophyta</taxon>
        <taxon>Magnoliopsida</taxon>
        <taxon>eudicotyledons</taxon>
        <taxon>Gunneridae</taxon>
        <taxon>Pentapetalae</taxon>
        <taxon>rosids</taxon>
        <taxon>fabids</taxon>
        <taxon>Fagales</taxon>
        <taxon>Betulaceae</taxon>
        <taxon>Carpinus</taxon>
    </lineage>
</organism>
<dbReference type="Pfam" id="PF00641">
    <property type="entry name" value="Zn_ribbon_RanBP"/>
    <property type="match status" value="4"/>
</dbReference>
<evidence type="ECO:0000256" key="3">
    <source>
        <dbReference type="ARBA" id="ARBA00022833"/>
    </source>
</evidence>
<dbReference type="PROSITE" id="PS50199">
    <property type="entry name" value="ZF_RANBP2_2"/>
    <property type="match status" value="4"/>
</dbReference>
<evidence type="ECO:0000313" key="7">
    <source>
        <dbReference type="Proteomes" id="UP000327013"/>
    </source>
</evidence>
<proteinExistence type="predicted"/>
<dbReference type="SUPFAM" id="SSF90209">
    <property type="entry name" value="Ran binding protein zinc finger-like"/>
    <property type="match status" value="4"/>
</dbReference>
<dbReference type="Gene3D" id="4.10.1060.10">
    <property type="entry name" value="Zinc finger, RanBP2-type"/>
    <property type="match status" value="4"/>
</dbReference>